<keyword evidence="2" id="KW-0808">Transferase</keyword>
<accession>A0A1I0P224</accession>
<dbReference type="EMBL" id="FOJI01000004">
    <property type="protein sequence ID" value="SEW07508.1"/>
    <property type="molecule type" value="Genomic_DNA"/>
</dbReference>
<dbReference type="STRING" id="99656.SAMN05421659_10449"/>
<keyword evidence="2" id="KW-0489">Methyltransferase</keyword>
<sequence length="357" mass="40098">MSIDKTIDEILLQDKGLKKLVRKVVYRAAAPLINNLKNELQSRTSELLSQYDSKISESESRISNLETNIRNNNDIIKYLQNEVFRQDAELKKTLDYTLTLAEEVKKNKSVASVNTPQIATEVSQTTSATTTSQDSYIGIDYFDFENRFRGSREAIKKNQEQYLTFYLGKKKVVDIGCGRGEFLELLKDNNIGAIGIDLYGKSIECCKLMGLNVLQEDAITYLGECDSVDGVFAGQLVEHLTIGQILKLCEVAYEKLEEDCYMILETPNPTSLAIYTHAFYMDPSHGKPVHPLTLQYCAQKAGFKDVRILYTQSSLLPVSIPKLESTNIANLEEFNSAMEIVSGTLFGSQDYAIIAKK</sequence>
<protein>
    <submittedName>
        <fullName evidence="2">O-antigen chain-terminating methyltransferase</fullName>
    </submittedName>
</protein>
<dbReference type="AlphaFoldDB" id="A0A1I0P224"/>
<feature type="coiled-coil region" evidence="1">
    <location>
        <begin position="48"/>
        <end position="82"/>
    </location>
</feature>
<name>A0A1I0P224_9FIRM</name>
<dbReference type="GO" id="GO:0008168">
    <property type="term" value="F:methyltransferase activity"/>
    <property type="evidence" value="ECO:0007669"/>
    <property type="project" value="UniProtKB-KW"/>
</dbReference>
<dbReference type="CDD" id="cd02440">
    <property type="entry name" value="AdoMet_MTases"/>
    <property type="match status" value="1"/>
</dbReference>
<dbReference type="OrthoDB" id="9815644at2"/>
<proteinExistence type="predicted"/>
<evidence type="ECO:0000313" key="3">
    <source>
        <dbReference type="Proteomes" id="UP000199701"/>
    </source>
</evidence>
<dbReference type="Pfam" id="PF13489">
    <property type="entry name" value="Methyltransf_23"/>
    <property type="match status" value="1"/>
</dbReference>
<evidence type="ECO:0000313" key="2">
    <source>
        <dbReference type="EMBL" id="SEW07508.1"/>
    </source>
</evidence>
<evidence type="ECO:0000256" key="1">
    <source>
        <dbReference type="SAM" id="Coils"/>
    </source>
</evidence>
<dbReference type="Proteomes" id="UP000199701">
    <property type="component" value="Unassembled WGS sequence"/>
</dbReference>
<dbReference type="InterPro" id="IPR029063">
    <property type="entry name" value="SAM-dependent_MTases_sf"/>
</dbReference>
<dbReference type="SUPFAM" id="SSF53335">
    <property type="entry name" value="S-adenosyl-L-methionine-dependent methyltransferases"/>
    <property type="match status" value="1"/>
</dbReference>
<dbReference type="RefSeq" id="WP_092451779.1">
    <property type="nucleotide sequence ID" value="NZ_FOJI01000004.1"/>
</dbReference>
<dbReference type="GO" id="GO:0032259">
    <property type="term" value="P:methylation"/>
    <property type="evidence" value="ECO:0007669"/>
    <property type="project" value="UniProtKB-KW"/>
</dbReference>
<keyword evidence="3" id="KW-1185">Reference proteome</keyword>
<organism evidence="2 3">
    <name type="scientific">[Clostridium] fimetarium</name>
    <dbReference type="NCBI Taxonomy" id="99656"/>
    <lineage>
        <taxon>Bacteria</taxon>
        <taxon>Bacillati</taxon>
        <taxon>Bacillota</taxon>
        <taxon>Clostridia</taxon>
        <taxon>Lachnospirales</taxon>
        <taxon>Lachnospiraceae</taxon>
    </lineage>
</organism>
<gene>
    <name evidence="2" type="ORF">SAMN05421659_10449</name>
</gene>
<dbReference type="Gene3D" id="3.40.50.150">
    <property type="entry name" value="Vaccinia Virus protein VP39"/>
    <property type="match status" value="1"/>
</dbReference>
<reference evidence="2 3" key="1">
    <citation type="submission" date="2016-10" db="EMBL/GenBank/DDBJ databases">
        <authorList>
            <person name="de Groot N.N."/>
        </authorList>
    </citation>
    <scope>NUCLEOTIDE SEQUENCE [LARGE SCALE GENOMIC DNA]</scope>
    <source>
        <strain evidence="2 3">DSM 9179</strain>
    </source>
</reference>
<keyword evidence="1" id="KW-0175">Coiled coil</keyword>